<name>A0AAV4QEQ6_CAEEX</name>
<protein>
    <submittedName>
        <fullName evidence="1">Uncharacterized protein</fullName>
    </submittedName>
</protein>
<dbReference type="EMBL" id="BPLR01006264">
    <property type="protein sequence ID" value="GIY08543.1"/>
    <property type="molecule type" value="Genomic_DNA"/>
</dbReference>
<keyword evidence="2" id="KW-1185">Reference proteome</keyword>
<proteinExistence type="predicted"/>
<sequence length="115" mass="13187">MAWMSSQTSKPLHYERTATSSIFLYTHIKTHRTLSLKITKQLRETILGVPYRSENTFPTSREKTIAQSTTELHLPEIMTSNFTACGTHVDKQLTNVTRVSRKYLKDNTHTGFNAL</sequence>
<evidence type="ECO:0000313" key="1">
    <source>
        <dbReference type="EMBL" id="GIY08543.1"/>
    </source>
</evidence>
<evidence type="ECO:0000313" key="2">
    <source>
        <dbReference type="Proteomes" id="UP001054945"/>
    </source>
</evidence>
<dbReference type="AlphaFoldDB" id="A0AAV4QEQ6"/>
<accession>A0AAV4QEQ6</accession>
<comment type="caution">
    <text evidence="1">The sequence shown here is derived from an EMBL/GenBank/DDBJ whole genome shotgun (WGS) entry which is preliminary data.</text>
</comment>
<dbReference type="Proteomes" id="UP001054945">
    <property type="component" value="Unassembled WGS sequence"/>
</dbReference>
<gene>
    <name evidence="1" type="ORF">CEXT_190981</name>
</gene>
<organism evidence="1 2">
    <name type="scientific">Caerostris extrusa</name>
    <name type="common">Bark spider</name>
    <name type="synonym">Caerostris bankana</name>
    <dbReference type="NCBI Taxonomy" id="172846"/>
    <lineage>
        <taxon>Eukaryota</taxon>
        <taxon>Metazoa</taxon>
        <taxon>Ecdysozoa</taxon>
        <taxon>Arthropoda</taxon>
        <taxon>Chelicerata</taxon>
        <taxon>Arachnida</taxon>
        <taxon>Araneae</taxon>
        <taxon>Araneomorphae</taxon>
        <taxon>Entelegynae</taxon>
        <taxon>Araneoidea</taxon>
        <taxon>Araneidae</taxon>
        <taxon>Caerostris</taxon>
    </lineage>
</organism>
<reference evidence="1 2" key="1">
    <citation type="submission" date="2021-06" db="EMBL/GenBank/DDBJ databases">
        <title>Caerostris extrusa draft genome.</title>
        <authorList>
            <person name="Kono N."/>
            <person name="Arakawa K."/>
        </authorList>
    </citation>
    <scope>NUCLEOTIDE SEQUENCE [LARGE SCALE GENOMIC DNA]</scope>
</reference>